<reference evidence="3 4" key="1">
    <citation type="submission" date="2021-02" db="EMBL/GenBank/DDBJ databases">
        <title>Variation within the Batrachochytrium salamandrivorans European outbreak.</title>
        <authorList>
            <person name="Kelly M."/>
            <person name="Pasmans F."/>
            <person name="Shea T.P."/>
            <person name="Munoz J.F."/>
            <person name="Carranza S."/>
            <person name="Cuomo C.A."/>
            <person name="Martel A."/>
        </authorList>
    </citation>
    <scope>NUCLEOTIDE SEQUENCE [LARGE SCALE GENOMIC DNA]</scope>
    <source>
        <strain evidence="3 4">AMFP18/2</strain>
    </source>
</reference>
<feature type="region of interest" description="Disordered" evidence="1">
    <location>
        <begin position="226"/>
        <end position="255"/>
    </location>
</feature>
<evidence type="ECO:0000313" key="3">
    <source>
        <dbReference type="EMBL" id="KAH6601579.1"/>
    </source>
</evidence>
<evidence type="ECO:0000256" key="2">
    <source>
        <dbReference type="SAM" id="Phobius"/>
    </source>
</evidence>
<feature type="compositionally biased region" description="Basic and acidic residues" evidence="1">
    <location>
        <begin position="1"/>
        <end position="13"/>
    </location>
</feature>
<gene>
    <name evidence="3" type="ORF">BASA50_001526</name>
</gene>
<keyword evidence="2" id="KW-0812">Transmembrane</keyword>
<feature type="transmembrane region" description="Helical" evidence="2">
    <location>
        <begin position="123"/>
        <end position="146"/>
    </location>
</feature>
<dbReference type="EMBL" id="JAFCIX010000003">
    <property type="protein sequence ID" value="KAH6601579.1"/>
    <property type="molecule type" value="Genomic_DNA"/>
</dbReference>
<dbReference type="Proteomes" id="UP001648503">
    <property type="component" value="Unassembled WGS sequence"/>
</dbReference>
<feature type="transmembrane region" description="Helical" evidence="2">
    <location>
        <begin position="166"/>
        <end position="190"/>
    </location>
</feature>
<keyword evidence="2" id="KW-0472">Membrane</keyword>
<keyword evidence="4" id="KW-1185">Reference proteome</keyword>
<sequence>MIVDTESKSKNNSETRALGSKSSHSTQSSIPRNTKTGGITTIDRSVQDGSALTAHSNANTTERRSHSQIDAATSPSDQSVVAAHPSNSHDDTLERENTPITRARIQVWLSAVATRMVNMMKSLVDLFLAVLPLWTVDLLCTGYTQLMDWTTEMRAAIITMSTRSMAFVHGIYTSLISTMVWIMYIPLLAVTRLAVYSLDITATAAENVSRISHLLKNRIREAVMPESDLSSENRSTSTFVDNTPRSGSGVSGNHQ</sequence>
<keyword evidence="2" id="KW-1133">Transmembrane helix</keyword>
<feature type="compositionally biased region" description="Polar residues" evidence="1">
    <location>
        <begin position="68"/>
        <end position="79"/>
    </location>
</feature>
<name>A0ABQ8FRQ4_9FUNG</name>
<evidence type="ECO:0000313" key="4">
    <source>
        <dbReference type="Proteomes" id="UP001648503"/>
    </source>
</evidence>
<proteinExistence type="predicted"/>
<evidence type="ECO:0008006" key="5">
    <source>
        <dbReference type="Google" id="ProtNLM"/>
    </source>
</evidence>
<feature type="compositionally biased region" description="Polar residues" evidence="1">
    <location>
        <begin position="228"/>
        <end position="255"/>
    </location>
</feature>
<organism evidence="3 4">
    <name type="scientific">Batrachochytrium salamandrivorans</name>
    <dbReference type="NCBI Taxonomy" id="1357716"/>
    <lineage>
        <taxon>Eukaryota</taxon>
        <taxon>Fungi</taxon>
        <taxon>Fungi incertae sedis</taxon>
        <taxon>Chytridiomycota</taxon>
        <taxon>Chytridiomycota incertae sedis</taxon>
        <taxon>Chytridiomycetes</taxon>
        <taxon>Rhizophydiales</taxon>
        <taxon>Rhizophydiales incertae sedis</taxon>
        <taxon>Batrachochytrium</taxon>
    </lineage>
</organism>
<feature type="compositionally biased region" description="Basic and acidic residues" evidence="1">
    <location>
        <begin position="87"/>
        <end position="96"/>
    </location>
</feature>
<protein>
    <recommendedName>
        <fullName evidence="5">ABC transmembrane type-1 domain-containing protein</fullName>
    </recommendedName>
</protein>
<feature type="compositionally biased region" description="Polar residues" evidence="1">
    <location>
        <begin position="14"/>
        <end position="60"/>
    </location>
</feature>
<feature type="region of interest" description="Disordered" evidence="1">
    <location>
        <begin position="1"/>
        <end position="96"/>
    </location>
</feature>
<evidence type="ECO:0000256" key="1">
    <source>
        <dbReference type="SAM" id="MobiDB-lite"/>
    </source>
</evidence>
<comment type="caution">
    <text evidence="3">The sequence shown here is derived from an EMBL/GenBank/DDBJ whole genome shotgun (WGS) entry which is preliminary data.</text>
</comment>
<accession>A0ABQ8FRQ4</accession>